<dbReference type="Gene3D" id="2.60.40.10">
    <property type="entry name" value="Immunoglobulins"/>
    <property type="match status" value="2"/>
</dbReference>
<evidence type="ECO:0000313" key="6">
    <source>
        <dbReference type="Proteomes" id="UP000280825"/>
    </source>
</evidence>
<dbReference type="InterPro" id="IPR024079">
    <property type="entry name" value="MetalloPept_cat_dom_sf"/>
</dbReference>
<dbReference type="GO" id="GO:0008237">
    <property type="term" value="F:metallopeptidase activity"/>
    <property type="evidence" value="ECO:0007669"/>
    <property type="project" value="InterPro"/>
</dbReference>
<keyword evidence="6" id="KW-1185">Reference proteome</keyword>
<dbReference type="InterPro" id="IPR002884">
    <property type="entry name" value="P_dom"/>
</dbReference>
<proteinExistence type="predicted"/>
<dbReference type="Pfam" id="PF13583">
    <property type="entry name" value="Reprolysin_4"/>
    <property type="match status" value="1"/>
</dbReference>
<dbReference type="GO" id="GO:0004252">
    <property type="term" value="F:serine-type endopeptidase activity"/>
    <property type="evidence" value="ECO:0007669"/>
    <property type="project" value="InterPro"/>
</dbReference>
<dbReference type="EMBL" id="RYDJ01000001">
    <property type="protein sequence ID" value="RTZ08231.1"/>
    <property type="molecule type" value="Genomic_DNA"/>
</dbReference>
<evidence type="ECO:0000256" key="3">
    <source>
        <dbReference type="ARBA" id="ARBA00022801"/>
    </source>
</evidence>
<evidence type="ECO:0000256" key="2">
    <source>
        <dbReference type="ARBA" id="ARBA00022729"/>
    </source>
</evidence>
<keyword evidence="1" id="KW-0645">Protease</keyword>
<dbReference type="InterPro" id="IPR008979">
    <property type="entry name" value="Galactose-bd-like_sf"/>
</dbReference>
<dbReference type="RefSeq" id="WP_126561468.1">
    <property type="nucleotide sequence ID" value="NZ_RYDJ01000001.1"/>
</dbReference>
<reference evidence="5 6" key="1">
    <citation type="submission" date="2018-12" db="EMBL/GenBank/DDBJ databases">
        <title>Flavobacterium sp. nov., isolated from glacier ice.</title>
        <authorList>
            <person name="Liu Q."/>
            <person name="Xin Y.-H."/>
        </authorList>
    </citation>
    <scope>NUCLEOTIDE SEQUENCE [LARGE SCALE GENOMIC DNA]</scope>
    <source>
        <strain evidence="5 6">RB1N8</strain>
    </source>
</reference>
<sequence length="1096" mass="118617">MNTKNNFLLPLLFCFSLSISWGQNKSDWTALSENSRLKINNISFDKEKMPTKFKLYTVGIASVKNKLQNTPKRGVFFGTSQNIINVPNEDGSVENYQVLDAQILHPDLAAKLPNIKSYVGSSLVHPGKYIRFSLSQAGFHAQVFEAGKSTYFIDPYTSDKSVYIAYNRDDLVNNSSDVFTCETDNSLSKKTGNTQINKTIGATDDSKIRLYELAMSCTGEYGALFIGNATTDFEKKSNIMAQMVVTMTRVNGIYEKELGITYQFVPKNFDVMYYDGTTDPWGTEYNKQTQLTIDANIGDANYDIGHNFNTAGGGNAGCIGCVCNSGNKGSGMTGRSNPTGDSFDVDYVAHEIGHQMGGYHTHNGTTTCLKSGNNTEVEPGSGSSIMGYAGICTGQNVQENSDDYFNYVNIRDISANIQGGVSSACFDEIKVSNLPPKANAGANYSIPVGTAFQLSGTGSDPDSGDLLTYTWEQNDNEEMQSPVQPVPTAIQGPMFRTRRGTTKPNRYFPQLTDILSNNLMPTWEVISQVQRSFEFAFTVRDNVVYGGQTAADLMTLNTIQTAGPFKVSSQNSNTTWIQGETQLITWDVANTNLLPVNCLFVNVLFSALGDFTDTIILADKALNSGSKSIIVPSSLTESGRLMIKAADNVFLDVNDATIIIKQVTTPTFFLTALEVSKIQCANDNKSTFSFDYIPSAGFTGVVRFAATGLPSGSTASFTPTTASTSKETILMTVSGFSNSNPKDYSITFAGTSPSETKTQVVVLTLKGGVFSEPVLSSPANTSVKQSTYPSYIWSKDGNNSAEFFDVEVASDSNFQSIVETATVSKNGYNQNKGLSENTLYYWRVRPKNECANGVFSRPSSFTTGSNKCFSRTNTNPSVIVSTLTTTSTINIATDIPISDINVSMKITHSYIGDIVAVLTSPSGTNVSLIASKCDSNPDLNATFDDQGLAVINCSLTSPAISGVLKPAQPLSAFNGESAKGEWRLNITDTGLGDDGILTSWAIAYCGVESLSLSAKNFDTSLIQVYPNPAKNSITVQFEKTQHLDVAVFDLLGRQILSTVLKSSSNTIDVSSLSSGTYIMQLIDDENNKTSKKIIIE</sequence>
<keyword evidence="2" id="KW-0732">Signal</keyword>
<feature type="domain" description="P/Homo B" evidence="4">
    <location>
        <begin position="853"/>
        <end position="1010"/>
    </location>
</feature>
<dbReference type="SUPFAM" id="SSF49785">
    <property type="entry name" value="Galactose-binding domain-like"/>
    <property type="match status" value="1"/>
</dbReference>
<dbReference type="Gene3D" id="3.40.390.10">
    <property type="entry name" value="Collagenase (Catalytic Domain)"/>
    <property type="match status" value="1"/>
</dbReference>
<dbReference type="Gene3D" id="2.60.120.260">
    <property type="entry name" value="Galactose-binding domain-like"/>
    <property type="match status" value="1"/>
</dbReference>
<evidence type="ECO:0000259" key="4">
    <source>
        <dbReference type="PROSITE" id="PS51829"/>
    </source>
</evidence>
<dbReference type="Pfam" id="PF01483">
    <property type="entry name" value="P_proprotein"/>
    <property type="match status" value="1"/>
</dbReference>
<dbReference type="GO" id="GO:0006508">
    <property type="term" value="P:proteolysis"/>
    <property type="evidence" value="ECO:0007669"/>
    <property type="project" value="UniProtKB-KW"/>
</dbReference>
<gene>
    <name evidence="5" type="ORF">EKL98_02630</name>
</gene>
<dbReference type="NCBIfam" id="TIGR04183">
    <property type="entry name" value="Por_Secre_tail"/>
    <property type="match status" value="1"/>
</dbReference>
<dbReference type="Proteomes" id="UP000280825">
    <property type="component" value="Unassembled WGS sequence"/>
</dbReference>
<dbReference type="PROSITE" id="PS51829">
    <property type="entry name" value="P_HOMO_B"/>
    <property type="match status" value="1"/>
</dbReference>
<evidence type="ECO:0000256" key="1">
    <source>
        <dbReference type="ARBA" id="ARBA00022670"/>
    </source>
</evidence>
<evidence type="ECO:0000313" key="5">
    <source>
        <dbReference type="EMBL" id="RTZ08231.1"/>
    </source>
</evidence>
<dbReference type="InterPro" id="IPR026444">
    <property type="entry name" value="Secre_tail"/>
</dbReference>
<comment type="caution">
    <text evidence="5">The sequence shown here is derived from an EMBL/GenBank/DDBJ whole genome shotgun (WGS) entry which is preliminary data.</text>
</comment>
<dbReference type="InterPro" id="IPR013783">
    <property type="entry name" value="Ig-like_fold"/>
</dbReference>
<name>A0A3S0V0N0_9FLAO</name>
<protein>
    <submittedName>
        <fullName evidence="5">T9SS type A sorting domain-containing protein</fullName>
    </submittedName>
</protein>
<keyword evidence="3" id="KW-0378">Hydrolase</keyword>
<accession>A0A3S0V0N0</accession>
<dbReference type="Pfam" id="PF18962">
    <property type="entry name" value="Por_Secre_tail"/>
    <property type="match status" value="1"/>
</dbReference>
<dbReference type="AlphaFoldDB" id="A0A3S0V0N0"/>
<dbReference type="SUPFAM" id="SSF55486">
    <property type="entry name" value="Metalloproteases ('zincins'), catalytic domain"/>
    <property type="match status" value="1"/>
</dbReference>
<organism evidence="5 6">
    <name type="scientific">Flavobacterium bomense</name>
    <dbReference type="NCBI Taxonomy" id="2497483"/>
    <lineage>
        <taxon>Bacteria</taxon>
        <taxon>Pseudomonadati</taxon>
        <taxon>Bacteroidota</taxon>
        <taxon>Flavobacteriia</taxon>
        <taxon>Flavobacteriales</taxon>
        <taxon>Flavobacteriaceae</taxon>
        <taxon>Flavobacterium</taxon>
    </lineage>
</organism>